<sequence>MTKKPTGLAAFTKQGKQAQPDNNEAASSAPTADTTETKPRQRGKGDIVALTVRLSRDDWQRVHQLALSEGVSIQKLAVDGLSRLFEEKGLKGISP</sequence>
<proteinExistence type="predicted"/>
<dbReference type="EMBL" id="JH651381">
    <property type="protein sequence ID" value="EIJ37042.1"/>
    <property type="molecule type" value="Genomic_DNA"/>
</dbReference>
<accession>A0A656HLC2</accession>
<name>A0A656HLC2_THINJ</name>
<dbReference type="AlphaFoldDB" id="A0A656HLC2"/>
<dbReference type="RefSeq" id="WP_002706502.1">
    <property type="nucleotide sequence ID" value="NZ_JH651381.1"/>
</dbReference>
<feature type="region of interest" description="Disordered" evidence="1">
    <location>
        <begin position="1"/>
        <end position="45"/>
    </location>
</feature>
<keyword evidence="3" id="KW-1185">Reference proteome</keyword>
<reference evidence="3" key="1">
    <citation type="journal article" date="2011" name="Stand. Genomic Sci.">
        <title>Genome sequence of the filamentous, gliding Thiothrix nivea neotype strain (JP2(T)).</title>
        <authorList>
            <person name="Lapidus A."/>
            <person name="Nolan M."/>
            <person name="Lucas S."/>
            <person name="Glavina Del Rio T."/>
            <person name="Tice H."/>
            <person name="Cheng J.F."/>
            <person name="Tapia R."/>
            <person name="Han C."/>
            <person name="Goodwin L."/>
            <person name="Pitluck S."/>
            <person name="Liolios K."/>
            <person name="Pagani I."/>
            <person name="Ivanova N."/>
            <person name="Huntemann M."/>
            <person name="Mavromatis K."/>
            <person name="Mikhailova N."/>
            <person name="Pati A."/>
            <person name="Chen A."/>
            <person name="Palaniappan K."/>
            <person name="Land M."/>
            <person name="Brambilla E.M."/>
            <person name="Rohde M."/>
            <person name="Abt B."/>
            <person name="Verbarg S."/>
            <person name="Goker M."/>
            <person name="Bristow J."/>
            <person name="Eisen J.A."/>
            <person name="Markowitz V."/>
            <person name="Hugenholtz P."/>
            <person name="Kyrpides N.C."/>
            <person name="Klenk H.P."/>
            <person name="Woyke T."/>
        </authorList>
    </citation>
    <scope>NUCLEOTIDE SEQUENCE [LARGE SCALE GENOMIC DNA]</scope>
    <source>
        <strain evidence="3">ATCC 35100 / DSM 5205 / JP2</strain>
    </source>
</reference>
<dbReference type="Proteomes" id="UP000005317">
    <property type="component" value="Unassembled WGS sequence"/>
</dbReference>
<evidence type="ECO:0000313" key="3">
    <source>
        <dbReference type="Proteomes" id="UP000005317"/>
    </source>
</evidence>
<feature type="compositionally biased region" description="Polar residues" evidence="1">
    <location>
        <begin position="14"/>
        <end position="34"/>
    </location>
</feature>
<organism evidence="2 3">
    <name type="scientific">Thiothrix nivea (strain ATCC 35100 / DSM 5205 / JP2)</name>
    <dbReference type="NCBI Taxonomy" id="870187"/>
    <lineage>
        <taxon>Bacteria</taxon>
        <taxon>Pseudomonadati</taxon>
        <taxon>Pseudomonadota</taxon>
        <taxon>Gammaproteobacteria</taxon>
        <taxon>Thiotrichales</taxon>
        <taxon>Thiotrichaceae</taxon>
        <taxon>Thiothrix</taxon>
    </lineage>
</organism>
<dbReference type="OrthoDB" id="7067466at2"/>
<evidence type="ECO:0000313" key="2">
    <source>
        <dbReference type="EMBL" id="EIJ37042.1"/>
    </source>
</evidence>
<gene>
    <name evidence="2" type="ORF">Thini_0027</name>
</gene>
<evidence type="ECO:0000256" key="1">
    <source>
        <dbReference type="SAM" id="MobiDB-lite"/>
    </source>
</evidence>
<protein>
    <submittedName>
        <fullName evidence="2">Uncharacterized protein</fullName>
    </submittedName>
</protein>
<feature type="compositionally biased region" description="Basic and acidic residues" evidence="1">
    <location>
        <begin position="35"/>
        <end position="45"/>
    </location>
</feature>